<dbReference type="Proteomes" id="UP000077037">
    <property type="component" value="Unassembled WGS sequence"/>
</dbReference>
<evidence type="ECO:0000313" key="2">
    <source>
        <dbReference type="Proteomes" id="UP000077037"/>
    </source>
</evidence>
<dbReference type="OrthoDB" id="1550902at2"/>
<dbReference type="InterPro" id="IPR009734">
    <property type="entry name" value="Myoviridae_GpU"/>
</dbReference>
<organism evidence="1 2">
    <name type="scientific">Bordetella ansorpii</name>
    <dbReference type="NCBI Taxonomy" id="288768"/>
    <lineage>
        <taxon>Bacteria</taxon>
        <taxon>Pseudomonadati</taxon>
        <taxon>Pseudomonadota</taxon>
        <taxon>Betaproteobacteria</taxon>
        <taxon>Burkholderiales</taxon>
        <taxon>Alcaligenaceae</taxon>
        <taxon>Bordetella</taxon>
    </lineage>
</organism>
<protein>
    <submittedName>
        <fullName evidence="1">Phage protein U</fullName>
    </submittedName>
</protein>
<dbReference type="PIRSF" id="PIRSF029208">
    <property type="entry name" value="Phage_tail_GPU"/>
    <property type="match status" value="1"/>
</dbReference>
<evidence type="ECO:0000313" key="1">
    <source>
        <dbReference type="EMBL" id="SAI47537.1"/>
    </source>
</evidence>
<dbReference type="EMBL" id="FKBS01000025">
    <property type="protein sequence ID" value="SAI47537.1"/>
    <property type="molecule type" value="Genomic_DNA"/>
</dbReference>
<reference evidence="1 2" key="1">
    <citation type="submission" date="2016-03" db="EMBL/GenBank/DDBJ databases">
        <authorList>
            <consortium name="Pathogen Informatics"/>
        </authorList>
    </citation>
    <scope>NUCLEOTIDE SEQUENCE [LARGE SCALE GENOMIC DNA]</scope>
    <source>
        <strain evidence="1 2">NCTC13364</strain>
    </source>
</reference>
<dbReference type="RefSeq" id="WP_066417185.1">
    <property type="nucleotide sequence ID" value="NZ_FKBS01000025.1"/>
</dbReference>
<dbReference type="InterPro" id="IPR016912">
    <property type="entry name" value="Phage_P2_GpU"/>
</dbReference>
<gene>
    <name evidence="1" type="ORF">SAMEA1982600_03823</name>
</gene>
<name>A0A157QP36_9BORD</name>
<proteinExistence type="predicted"/>
<dbReference type="AlphaFoldDB" id="A0A157QP36"/>
<dbReference type="Pfam" id="PF06995">
    <property type="entry name" value="Phage_P2_GpU"/>
    <property type="match status" value="1"/>
</dbReference>
<sequence length="151" mass="16480">MMMALGMFVFGLPTLAYETLERSTEWRHPSNSRVGAMPAYQFIGKGQDTISLAGRLIPDVAGSGGSLTLLRRMADTGRAYVLVSGMGRVYGAYVITDLKESESLHYVNGMPQRTEFTISLTCVSDAEARSLLDDLQLPIGHMDGSVLDWSL</sequence>
<accession>A0A157QP36</accession>